<name>A0A0C3NJL7_PHLG1</name>
<dbReference type="HOGENOM" id="CLU_1210215_0_0_1"/>
<reference evidence="1 2" key="1">
    <citation type="journal article" date="2014" name="PLoS Genet.">
        <title>Analysis of the Phlebiopsis gigantea genome, transcriptome and secretome provides insight into its pioneer colonization strategies of wood.</title>
        <authorList>
            <person name="Hori C."/>
            <person name="Ishida T."/>
            <person name="Igarashi K."/>
            <person name="Samejima M."/>
            <person name="Suzuki H."/>
            <person name="Master E."/>
            <person name="Ferreira P."/>
            <person name="Ruiz-Duenas F.J."/>
            <person name="Held B."/>
            <person name="Canessa P."/>
            <person name="Larrondo L.F."/>
            <person name="Schmoll M."/>
            <person name="Druzhinina I.S."/>
            <person name="Kubicek C.P."/>
            <person name="Gaskell J.A."/>
            <person name="Kersten P."/>
            <person name="St John F."/>
            <person name="Glasner J."/>
            <person name="Sabat G."/>
            <person name="Splinter BonDurant S."/>
            <person name="Syed K."/>
            <person name="Yadav J."/>
            <person name="Mgbeahuruike A.C."/>
            <person name="Kovalchuk A."/>
            <person name="Asiegbu F.O."/>
            <person name="Lackner G."/>
            <person name="Hoffmeister D."/>
            <person name="Rencoret J."/>
            <person name="Gutierrez A."/>
            <person name="Sun H."/>
            <person name="Lindquist E."/>
            <person name="Barry K."/>
            <person name="Riley R."/>
            <person name="Grigoriev I.V."/>
            <person name="Henrissat B."/>
            <person name="Kues U."/>
            <person name="Berka R.M."/>
            <person name="Martinez A.T."/>
            <person name="Covert S.F."/>
            <person name="Blanchette R.A."/>
            <person name="Cullen D."/>
        </authorList>
    </citation>
    <scope>NUCLEOTIDE SEQUENCE [LARGE SCALE GENOMIC DNA]</scope>
    <source>
        <strain evidence="1 2">11061_1 CR5-6</strain>
    </source>
</reference>
<accession>A0A0C3NJL7</accession>
<organism evidence="1 2">
    <name type="scientific">Phlebiopsis gigantea (strain 11061_1 CR5-6)</name>
    <name type="common">White-rot fungus</name>
    <name type="synonym">Peniophora gigantea</name>
    <dbReference type="NCBI Taxonomy" id="745531"/>
    <lineage>
        <taxon>Eukaryota</taxon>
        <taxon>Fungi</taxon>
        <taxon>Dikarya</taxon>
        <taxon>Basidiomycota</taxon>
        <taxon>Agaricomycotina</taxon>
        <taxon>Agaricomycetes</taxon>
        <taxon>Polyporales</taxon>
        <taxon>Phanerochaetaceae</taxon>
        <taxon>Phlebiopsis</taxon>
    </lineage>
</organism>
<dbReference type="EMBL" id="KN840552">
    <property type="protein sequence ID" value="KIP05134.1"/>
    <property type="molecule type" value="Genomic_DNA"/>
</dbReference>
<gene>
    <name evidence="1" type="ORF">PHLGIDRAFT_166532</name>
</gene>
<dbReference type="AlphaFoldDB" id="A0A0C3NJL7"/>
<evidence type="ECO:0000313" key="1">
    <source>
        <dbReference type="EMBL" id="KIP05134.1"/>
    </source>
</evidence>
<evidence type="ECO:0000313" key="2">
    <source>
        <dbReference type="Proteomes" id="UP000053257"/>
    </source>
</evidence>
<sequence length="229" mass="25381">MVKYAGRRRSYFRFVLDRNTFRCCLGGTSFDPRVCGIGSTRGANQTTFEISRSMRWTRAADESSRVVYCVPPAKHLATCSFAHRQSLAGFAQFYRNVGLLLPQTRWTRTGSGGVKAASLTLAANGSVRARHVGKSKLNRVRRSPLNRTNRPGGLRHSGRCCWCSPPPLSRTVLCAMDLPPGARAPTKHYFRVARKSCARPGPMSFEEDFVTSVAASSFCFLMRGYSRTG</sequence>
<proteinExistence type="predicted"/>
<protein>
    <submittedName>
        <fullName evidence="1">Uncharacterized protein</fullName>
    </submittedName>
</protein>
<dbReference type="Proteomes" id="UP000053257">
    <property type="component" value="Unassembled WGS sequence"/>
</dbReference>
<keyword evidence="2" id="KW-1185">Reference proteome</keyword>